<dbReference type="EMBL" id="MLAW01000004">
    <property type="protein sequence ID" value="OJJ26937.1"/>
    <property type="molecule type" value="Genomic_DNA"/>
</dbReference>
<dbReference type="Proteomes" id="UP000183940">
    <property type="component" value="Unassembled WGS sequence"/>
</dbReference>
<dbReference type="Gene3D" id="2.160.10.10">
    <property type="entry name" value="Hexapeptide repeat proteins"/>
    <property type="match status" value="1"/>
</dbReference>
<feature type="compositionally biased region" description="Basic and acidic residues" evidence="1">
    <location>
        <begin position="116"/>
        <end position="126"/>
    </location>
</feature>
<evidence type="ECO:0008006" key="4">
    <source>
        <dbReference type="Google" id="ProtNLM"/>
    </source>
</evidence>
<dbReference type="SUPFAM" id="SSF51161">
    <property type="entry name" value="Trimeric LpxA-like enzymes"/>
    <property type="match status" value="1"/>
</dbReference>
<feature type="compositionally biased region" description="Polar residues" evidence="1">
    <location>
        <begin position="235"/>
        <end position="250"/>
    </location>
</feature>
<keyword evidence="3" id="KW-1185">Reference proteome</keyword>
<dbReference type="GO" id="GO:0031470">
    <property type="term" value="C:carboxysome"/>
    <property type="evidence" value="ECO:0007669"/>
    <property type="project" value="UniProtKB-ARBA"/>
</dbReference>
<protein>
    <recommendedName>
        <fullName evidence="4">Transferase</fullName>
    </recommendedName>
</protein>
<accession>A0A1L9QWF6</accession>
<feature type="compositionally biased region" description="Acidic residues" evidence="1">
    <location>
        <begin position="127"/>
        <end position="140"/>
    </location>
</feature>
<dbReference type="AlphaFoldDB" id="A0A1L9QWF6"/>
<dbReference type="InterPro" id="IPR011004">
    <property type="entry name" value="Trimer_LpxA-like_sf"/>
</dbReference>
<organism evidence="2 3">
    <name type="scientific">Roseofilum reptotaenium AO1-A</name>
    <dbReference type="NCBI Taxonomy" id="1925591"/>
    <lineage>
        <taxon>Bacteria</taxon>
        <taxon>Bacillati</taxon>
        <taxon>Cyanobacteriota</taxon>
        <taxon>Cyanophyceae</taxon>
        <taxon>Desertifilales</taxon>
        <taxon>Desertifilaceae</taxon>
        <taxon>Roseofilum</taxon>
    </lineage>
</organism>
<dbReference type="STRING" id="1925591.BI308_04420"/>
<comment type="caution">
    <text evidence="2">The sequence shown here is derived from an EMBL/GenBank/DDBJ whole genome shotgun (WGS) entry which is preliminary data.</text>
</comment>
<gene>
    <name evidence="2" type="ORF">BI308_04420</name>
</gene>
<name>A0A1L9QWF6_9CYAN</name>
<evidence type="ECO:0000256" key="1">
    <source>
        <dbReference type="SAM" id="MobiDB-lite"/>
    </source>
</evidence>
<feature type="region of interest" description="Disordered" evidence="1">
    <location>
        <begin position="178"/>
        <end position="250"/>
    </location>
</feature>
<feature type="compositionally biased region" description="Low complexity" evidence="1">
    <location>
        <begin position="194"/>
        <end position="213"/>
    </location>
</feature>
<dbReference type="GO" id="GO:0043886">
    <property type="term" value="F:structural constituent of carboxysome shell"/>
    <property type="evidence" value="ECO:0007669"/>
    <property type="project" value="UniProtKB-ARBA"/>
</dbReference>
<feature type="compositionally biased region" description="Polar residues" evidence="1">
    <location>
        <begin position="147"/>
        <end position="166"/>
    </location>
</feature>
<sequence length="250" mass="25980">MAVMPWQPLHNQKSCIDGEVSIDPSAVVAPGVALIANPESRIAIAAGACIGMGVVLHADGGTLRVEEGAILGAGVLVVGSGTIGARACIGPVSTVFNCSVDSEQVVPPGSLLGDQGRSETENRQMEEPVEAEPEVEVEPEPEVKPQAQESKITGEVPQSNPSATQASIHSAIARNLIANPPTTRTNGNLDTPNSDQPSPDSSTEDSTSGSVNSPVYGQQHLQRLMATLFPHRQQLDGNIQDSPVSEDNGK</sequence>
<feature type="compositionally biased region" description="Polar residues" evidence="1">
    <location>
        <begin position="180"/>
        <end position="193"/>
    </location>
</feature>
<reference evidence="2" key="1">
    <citation type="submission" date="2016-10" db="EMBL/GenBank/DDBJ databases">
        <title>CRISPR-Cas defence system in Roseofilum reptotaenium: evidence of a bacteriophage-cyanobacterium arms race in the coral black band disease.</title>
        <authorList>
            <person name="Buerger P."/>
            <person name="Wood-Charlson E.M."/>
            <person name="Weynberg K.D."/>
            <person name="Willis B."/>
            <person name="Van Oppen M.J."/>
        </authorList>
    </citation>
    <scope>NUCLEOTIDE SEQUENCE [LARGE SCALE GENOMIC DNA]</scope>
    <source>
        <strain evidence="2">AO1-A</strain>
    </source>
</reference>
<feature type="region of interest" description="Disordered" evidence="1">
    <location>
        <begin position="106"/>
        <end position="166"/>
    </location>
</feature>
<evidence type="ECO:0000313" key="2">
    <source>
        <dbReference type="EMBL" id="OJJ26937.1"/>
    </source>
</evidence>
<proteinExistence type="predicted"/>
<evidence type="ECO:0000313" key="3">
    <source>
        <dbReference type="Proteomes" id="UP000183940"/>
    </source>
</evidence>